<organism evidence="1 2">
    <name type="scientific">Sinorhizobium phage phiM12</name>
    <dbReference type="NCBI Taxonomy" id="1357423"/>
    <lineage>
        <taxon>Viruses</taxon>
        <taxon>Duplodnaviria</taxon>
        <taxon>Heunggongvirae</taxon>
        <taxon>Uroviricota</taxon>
        <taxon>Caudoviricetes</taxon>
        <taxon>Emdodecavirus</taxon>
        <taxon>Emdodecavirus M12</taxon>
    </lineage>
</organism>
<keyword evidence="2" id="KW-1185">Reference proteome</keyword>
<evidence type="ECO:0000313" key="1">
    <source>
        <dbReference type="EMBL" id="AGR48115.2"/>
    </source>
</evidence>
<protein>
    <submittedName>
        <fullName evidence="1">Uncharacterized protein</fullName>
    </submittedName>
</protein>
<name>S5MQH0_9CAUD</name>
<accession>S5MQH0</accession>
<sequence length="110" mass="13006">MKALKEIPNDYEKLGYVLLPPKDDDQFRMWNYRLGNRPGKHIPQDVLMTMADHFTLPTITDGLDTCNYVDPFRLHKEITDIQEIFGHLRYMKGVVAAYKEHEAKRDYYLS</sequence>
<dbReference type="KEGG" id="vg:24423053"/>
<reference evidence="1 2" key="2">
    <citation type="journal article" date="2014" name="Virology">
        <title>The structure of Sinorhizobium meliloti phage PhiM12, which has a novel T=19l triangulation number and is the founder of a new group of T4-superfamily phages.</title>
        <authorList>
            <person name="Stroupe M.E."/>
            <person name="Brewer T.E."/>
            <person name="Sousa D.R."/>
            <person name="Jones K.M."/>
        </authorList>
    </citation>
    <scope>NUCLEOTIDE SEQUENCE [LARGE SCALE GENOMIC DNA]</scope>
</reference>
<dbReference type="Proteomes" id="UP000015089">
    <property type="component" value="Segment"/>
</dbReference>
<evidence type="ECO:0000313" key="2">
    <source>
        <dbReference type="Proteomes" id="UP000015089"/>
    </source>
</evidence>
<reference evidence="1 2" key="1">
    <citation type="journal article" date="2014" name="Virology">
        <title>The genome, proteome and phylogenetic analysis of Sinorhizobium meliloti phage PhiM12, the founder of a new group of T4-superfamily phages.</title>
        <authorList>
            <person name="Brewer T.E."/>
            <person name="Elizabeth Stroupe M."/>
            <person name="Jones K.M."/>
        </authorList>
    </citation>
    <scope>NUCLEOTIDE SEQUENCE [LARGE SCALE GENOMIC DNA]</scope>
</reference>
<dbReference type="RefSeq" id="YP_009143287.1">
    <property type="nucleotide sequence ID" value="NC_027204.1"/>
</dbReference>
<gene>
    <name evidence="1" type="ORF">SmphiM12_483</name>
</gene>
<dbReference type="EMBL" id="KF381361">
    <property type="protein sequence ID" value="AGR48115.2"/>
    <property type="molecule type" value="Genomic_DNA"/>
</dbReference>
<proteinExistence type="predicted"/>
<dbReference type="GeneID" id="24423053"/>